<dbReference type="SUPFAM" id="SSF53697">
    <property type="entry name" value="SIS domain"/>
    <property type="match status" value="1"/>
</dbReference>
<dbReference type="GO" id="GO:0006047">
    <property type="term" value="P:UDP-N-acetylglucosamine metabolic process"/>
    <property type="evidence" value="ECO:0007669"/>
    <property type="project" value="TreeGrafter"/>
</dbReference>
<name>A0A4R5VT44_9BACI</name>
<dbReference type="PIRSF" id="PIRSF009290">
    <property type="entry name" value="FrlB"/>
    <property type="match status" value="1"/>
</dbReference>
<feature type="domain" description="SIS" evidence="2">
    <location>
        <begin position="27"/>
        <end position="162"/>
    </location>
</feature>
<dbReference type="AlphaFoldDB" id="A0A4R5VT44"/>
<dbReference type="CDD" id="cd05710">
    <property type="entry name" value="SIS_1"/>
    <property type="match status" value="1"/>
</dbReference>
<dbReference type="EC" id="3.5.-.-" evidence="1"/>
<comment type="function">
    <text evidence="1">Catalyzes the conversion of a range of fructosamine 6-phosphates to glucose 6-phosphate and a free amino acid.</text>
</comment>
<gene>
    <name evidence="3" type="ORF">E2K98_08625</name>
</gene>
<dbReference type="Gene3D" id="3.40.50.10490">
    <property type="entry name" value="Glucose-6-phosphate isomerase like protein, domain 1"/>
    <property type="match status" value="2"/>
</dbReference>
<dbReference type="InterPro" id="IPR046348">
    <property type="entry name" value="SIS_dom_sf"/>
</dbReference>
<evidence type="ECO:0000259" key="2">
    <source>
        <dbReference type="PROSITE" id="PS51464"/>
    </source>
</evidence>
<sequence>MYNFDVERFLKIQNGALNLKNEFDQAIDTALEKGVENLFFAGTGGAAILMEPAEFILKTHSTLPVFTEISSEIMLIDHKHFGPKSLVILPSLSGTTKETVEAAKYAKEKGATTISLVGHADTPLAQLTDYTFVNYAEDDTSCESFYIQSYLLAFRILYKLNELPQYHQFTEEMKSLPEVLLMVKEATEERAKAFARKHQNTPYHILSGAGIDWAQTHYYGMCILEEMQWIKTRAVHASHFFHGTLELVEEDTSILLFKGEDKTRSLVERVERFAEHYSKEVTVFDTKDYELTGISAEFRSYLSPIVFATLLERVSCYLEKYREHPLTTRRYYKKVPF</sequence>
<dbReference type="GO" id="GO:0097367">
    <property type="term" value="F:carbohydrate derivative binding"/>
    <property type="evidence" value="ECO:0007669"/>
    <property type="project" value="InterPro"/>
</dbReference>
<dbReference type="Pfam" id="PF01380">
    <property type="entry name" value="SIS"/>
    <property type="match status" value="1"/>
</dbReference>
<dbReference type="EMBL" id="SMYO01000004">
    <property type="protein sequence ID" value="TDK62121.1"/>
    <property type="molecule type" value="Genomic_DNA"/>
</dbReference>
<dbReference type="GO" id="GO:0006487">
    <property type="term" value="P:protein N-linked glycosylation"/>
    <property type="evidence" value="ECO:0007669"/>
    <property type="project" value="TreeGrafter"/>
</dbReference>
<evidence type="ECO:0000256" key="1">
    <source>
        <dbReference type="PIRNR" id="PIRNR009290"/>
    </source>
</evidence>
<evidence type="ECO:0000313" key="3">
    <source>
        <dbReference type="EMBL" id="TDK62121.1"/>
    </source>
</evidence>
<dbReference type="GO" id="GO:0006002">
    <property type="term" value="P:fructose 6-phosphate metabolic process"/>
    <property type="evidence" value="ECO:0007669"/>
    <property type="project" value="TreeGrafter"/>
</dbReference>
<dbReference type="PROSITE" id="PS51464">
    <property type="entry name" value="SIS"/>
    <property type="match status" value="1"/>
</dbReference>
<organism evidence="3 4">
    <name type="scientific">Bacillus salipaludis</name>
    <dbReference type="NCBI Taxonomy" id="2547811"/>
    <lineage>
        <taxon>Bacteria</taxon>
        <taxon>Bacillati</taxon>
        <taxon>Bacillota</taxon>
        <taxon>Bacilli</taxon>
        <taxon>Bacillales</taxon>
        <taxon>Bacillaceae</taxon>
        <taxon>Bacillus</taxon>
    </lineage>
</organism>
<comment type="caution">
    <text evidence="3">The sequence shown here is derived from an EMBL/GenBank/DDBJ whole genome shotgun (WGS) entry which is preliminary data.</text>
</comment>
<dbReference type="GO" id="GO:0004360">
    <property type="term" value="F:glutamine-fructose-6-phosphate transaminase (isomerizing) activity"/>
    <property type="evidence" value="ECO:0007669"/>
    <property type="project" value="TreeGrafter"/>
</dbReference>
<evidence type="ECO:0000313" key="4">
    <source>
        <dbReference type="Proteomes" id="UP000295132"/>
    </source>
</evidence>
<protein>
    <recommendedName>
        <fullName evidence="1">Fructosamine deglycase</fullName>
        <ecNumber evidence="1">3.5.-.-</ecNumber>
    </recommendedName>
</protein>
<comment type="subunit">
    <text evidence="1">Homooctamer.</text>
</comment>
<dbReference type="InterPro" id="IPR035488">
    <property type="entry name" value="FrlB_SIS"/>
</dbReference>
<dbReference type="Proteomes" id="UP000295132">
    <property type="component" value="Unassembled WGS sequence"/>
</dbReference>
<keyword evidence="1" id="KW-0119">Carbohydrate metabolism</keyword>
<accession>A0A4R5VT44</accession>
<reference evidence="3 4" key="1">
    <citation type="submission" date="2019-03" db="EMBL/GenBank/DDBJ databases">
        <title>Bacillus niacini sp. nov. a Nicotinate-Metabolizing Mesophile Isolated from Soil.</title>
        <authorList>
            <person name="Zhang G."/>
        </authorList>
    </citation>
    <scope>NUCLEOTIDE SEQUENCE [LARGE SCALE GENOMIC DNA]</scope>
    <source>
        <strain evidence="3 4">WN066</strain>
    </source>
</reference>
<dbReference type="RefSeq" id="WP_133333850.1">
    <property type="nucleotide sequence ID" value="NZ_SMYO01000004.1"/>
</dbReference>
<keyword evidence="1" id="KW-0378">Hydrolase</keyword>
<dbReference type="GO" id="GO:0016787">
    <property type="term" value="F:hydrolase activity"/>
    <property type="evidence" value="ECO:0007669"/>
    <property type="project" value="UniProtKB-KW"/>
</dbReference>
<dbReference type="InterPro" id="IPR001347">
    <property type="entry name" value="SIS_dom"/>
</dbReference>
<dbReference type="PANTHER" id="PTHR10937:SF14">
    <property type="entry name" value="FRUCTOSELYSINE 6-PHOSPHATE DEGLYCASE"/>
    <property type="match status" value="1"/>
</dbReference>
<proteinExistence type="predicted"/>
<dbReference type="InterPro" id="IPR024713">
    <property type="entry name" value="Fructosamine_deglycase_FrlB"/>
</dbReference>
<dbReference type="PANTHER" id="PTHR10937">
    <property type="entry name" value="GLUCOSAMINE--FRUCTOSE-6-PHOSPHATE AMINOTRANSFERASE, ISOMERIZING"/>
    <property type="match status" value="1"/>
</dbReference>